<keyword evidence="5" id="KW-0378">Hydrolase</keyword>
<feature type="compositionally biased region" description="Basic and acidic residues" evidence="6">
    <location>
        <begin position="189"/>
        <end position="232"/>
    </location>
</feature>
<evidence type="ECO:0000256" key="5">
    <source>
        <dbReference type="ARBA" id="ARBA00022801"/>
    </source>
</evidence>
<comment type="caution">
    <text evidence="8">The sequence shown here is derived from an EMBL/GenBank/DDBJ whole genome shotgun (WGS) entry which is preliminary data.</text>
</comment>
<evidence type="ECO:0000313" key="9">
    <source>
        <dbReference type="Proteomes" id="UP001066276"/>
    </source>
</evidence>
<dbReference type="GO" id="GO:0004519">
    <property type="term" value="F:endonuclease activity"/>
    <property type="evidence" value="ECO:0007669"/>
    <property type="project" value="UniProtKB-KW"/>
</dbReference>
<evidence type="ECO:0000256" key="6">
    <source>
        <dbReference type="SAM" id="MobiDB-lite"/>
    </source>
</evidence>
<feature type="region of interest" description="Disordered" evidence="6">
    <location>
        <begin position="136"/>
        <end position="242"/>
    </location>
</feature>
<dbReference type="AlphaFoldDB" id="A0AAV7W128"/>
<feature type="compositionally biased region" description="Basic and acidic residues" evidence="6">
    <location>
        <begin position="154"/>
        <end position="182"/>
    </location>
</feature>
<sequence>MLLQVVTNQKKNRCEKTAEQFPLHSKDEIKDEWPLDSSDEEEYVIAASLEVYQRGPYVKGEVHGHEVEATTVQQMQGQGHNLRAGDWVIIRKHVRKSCLEPRWKGPYQVILTTATAVKCACLTNWVLARHTRKVNNPTEQEEELLRLPTAKNITSKEQESEEPNKENDRDVPTHITDDKEQGSEETEQYTDRVEEESVHEEREISVKRNSDQRRVSSDESDQRQRRLREDLFRGGCSQKQVV</sequence>
<dbReference type="GO" id="GO:0016787">
    <property type="term" value="F:hydrolase activity"/>
    <property type="evidence" value="ECO:0007669"/>
    <property type="project" value="UniProtKB-KW"/>
</dbReference>
<protein>
    <recommendedName>
        <fullName evidence="7">Murine leukemia virus integrase C-terminal domain-containing protein</fullName>
    </recommendedName>
</protein>
<dbReference type="Proteomes" id="UP001066276">
    <property type="component" value="Chromosome 1_2"/>
</dbReference>
<evidence type="ECO:0000259" key="7">
    <source>
        <dbReference type="Pfam" id="PF18697"/>
    </source>
</evidence>
<keyword evidence="1" id="KW-0808">Transferase</keyword>
<keyword evidence="4" id="KW-0255">Endonuclease</keyword>
<gene>
    <name evidence="8" type="ORF">NDU88_002953</name>
</gene>
<dbReference type="InterPro" id="IPR040643">
    <property type="entry name" value="MLVIN_C"/>
</dbReference>
<organism evidence="8 9">
    <name type="scientific">Pleurodeles waltl</name>
    <name type="common">Iberian ribbed newt</name>
    <dbReference type="NCBI Taxonomy" id="8319"/>
    <lineage>
        <taxon>Eukaryota</taxon>
        <taxon>Metazoa</taxon>
        <taxon>Chordata</taxon>
        <taxon>Craniata</taxon>
        <taxon>Vertebrata</taxon>
        <taxon>Euteleostomi</taxon>
        <taxon>Amphibia</taxon>
        <taxon>Batrachia</taxon>
        <taxon>Caudata</taxon>
        <taxon>Salamandroidea</taxon>
        <taxon>Salamandridae</taxon>
        <taxon>Pleurodelinae</taxon>
        <taxon>Pleurodeles</taxon>
    </lineage>
</organism>
<reference evidence="8" key="1">
    <citation type="journal article" date="2022" name="bioRxiv">
        <title>Sequencing and chromosome-scale assembly of the giantPleurodeles waltlgenome.</title>
        <authorList>
            <person name="Brown T."/>
            <person name="Elewa A."/>
            <person name="Iarovenko S."/>
            <person name="Subramanian E."/>
            <person name="Araus A.J."/>
            <person name="Petzold A."/>
            <person name="Susuki M."/>
            <person name="Suzuki K.-i.T."/>
            <person name="Hayashi T."/>
            <person name="Toyoda A."/>
            <person name="Oliveira C."/>
            <person name="Osipova E."/>
            <person name="Leigh N.D."/>
            <person name="Simon A."/>
            <person name="Yun M.H."/>
        </authorList>
    </citation>
    <scope>NUCLEOTIDE SEQUENCE</scope>
    <source>
        <strain evidence="8">20211129_DDA</strain>
        <tissue evidence="8">Liver</tissue>
    </source>
</reference>
<keyword evidence="9" id="KW-1185">Reference proteome</keyword>
<evidence type="ECO:0000256" key="2">
    <source>
        <dbReference type="ARBA" id="ARBA00022695"/>
    </source>
</evidence>
<evidence type="ECO:0000256" key="1">
    <source>
        <dbReference type="ARBA" id="ARBA00022679"/>
    </source>
</evidence>
<dbReference type="Gene3D" id="2.30.30.850">
    <property type="match status" value="1"/>
</dbReference>
<dbReference type="EMBL" id="JANPWB010000002">
    <property type="protein sequence ID" value="KAJ1207562.1"/>
    <property type="molecule type" value="Genomic_DNA"/>
</dbReference>
<evidence type="ECO:0000313" key="8">
    <source>
        <dbReference type="EMBL" id="KAJ1207562.1"/>
    </source>
</evidence>
<dbReference type="GO" id="GO:0016779">
    <property type="term" value="F:nucleotidyltransferase activity"/>
    <property type="evidence" value="ECO:0007669"/>
    <property type="project" value="UniProtKB-KW"/>
</dbReference>
<proteinExistence type="predicted"/>
<evidence type="ECO:0000256" key="4">
    <source>
        <dbReference type="ARBA" id="ARBA00022759"/>
    </source>
</evidence>
<evidence type="ECO:0000256" key="3">
    <source>
        <dbReference type="ARBA" id="ARBA00022722"/>
    </source>
</evidence>
<keyword evidence="3" id="KW-0540">Nuclease</keyword>
<accession>A0AAV7W128</accession>
<dbReference type="Pfam" id="PF18697">
    <property type="entry name" value="MLVIN_C"/>
    <property type="match status" value="1"/>
</dbReference>
<name>A0AAV7W128_PLEWA</name>
<keyword evidence="2" id="KW-0548">Nucleotidyltransferase</keyword>
<feature type="domain" description="Murine leukemia virus integrase C-terminal" evidence="7">
    <location>
        <begin position="80"/>
        <end position="135"/>
    </location>
</feature>